<dbReference type="GO" id="GO:0006310">
    <property type="term" value="P:DNA recombination"/>
    <property type="evidence" value="ECO:0007669"/>
    <property type="project" value="UniProtKB-KW"/>
</dbReference>
<dbReference type="GO" id="GO:0003677">
    <property type="term" value="F:DNA binding"/>
    <property type="evidence" value="ECO:0007669"/>
    <property type="project" value="InterPro"/>
</dbReference>
<dbReference type="EMBL" id="AEUN01000553">
    <property type="protein sequence ID" value="EHJ06724.1"/>
    <property type="molecule type" value="Genomic_DNA"/>
</dbReference>
<name>G5JM77_9STAP</name>
<proteinExistence type="predicted"/>
<protein>
    <submittedName>
        <fullName evidence="3">Phage recombinase/integrase</fullName>
    </submittedName>
</protein>
<dbReference type="InterPro" id="IPR050090">
    <property type="entry name" value="Tyrosine_recombinase_XerCD"/>
</dbReference>
<dbReference type="Pfam" id="PF00589">
    <property type="entry name" value="Phage_integrase"/>
    <property type="match status" value="1"/>
</dbReference>
<dbReference type="OrthoDB" id="9788852at2"/>
<dbReference type="PROSITE" id="PS51898">
    <property type="entry name" value="TYR_RECOMBINASE"/>
    <property type="match status" value="1"/>
</dbReference>
<accession>G5JM77</accession>
<organism evidence="3 4">
    <name type="scientific">Staphylococcus simiae CCM 7213 = CCUG 51256</name>
    <dbReference type="NCBI Taxonomy" id="911238"/>
    <lineage>
        <taxon>Bacteria</taxon>
        <taxon>Bacillati</taxon>
        <taxon>Bacillota</taxon>
        <taxon>Bacilli</taxon>
        <taxon>Bacillales</taxon>
        <taxon>Staphylococcaceae</taxon>
        <taxon>Staphylococcus</taxon>
    </lineage>
</organism>
<dbReference type="InterPro" id="IPR011010">
    <property type="entry name" value="DNA_brk_join_enz"/>
</dbReference>
<keyword evidence="4" id="KW-1185">Reference proteome</keyword>
<comment type="caution">
    <text evidence="3">The sequence shown here is derived from an EMBL/GenBank/DDBJ whole genome shotgun (WGS) entry which is preliminary data.</text>
</comment>
<gene>
    <name evidence="3" type="ORF">SS7213T_13002</name>
</gene>
<sequence>MNKVEPIKKIEDIEKMYKVLKAKSLRDYLFFKLAIHTGYKICELLTLTVQQVKSLVENEDLHIISHQQAVNIKVKLPKNLILELLSYIEAESLNDEDFIFQSTRTHKILSRQQAYRIIHQAAIEAEVSNIGLTTLRKTFALHAYLNGIPISIIQKYLGHQTSIETLKFIGKDVDDEQCTYISLNL</sequence>
<evidence type="ECO:0000313" key="3">
    <source>
        <dbReference type="EMBL" id="EHJ06724.1"/>
    </source>
</evidence>
<reference evidence="3 4" key="1">
    <citation type="journal article" date="2012" name="BMC Genomics">
        <title>Comparative genomic analysis of the genus Staphylococcus including Staphylococcus aureus and its newly described sister species Staphylococcus simiae.</title>
        <authorList>
            <person name="Suzuki H."/>
            <person name="Lefebure T."/>
            <person name="Pavinski Bitar P."/>
            <person name="Stanhope M.J."/>
        </authorList>
    </citation>
    <scope>NUCLEOTIDE SEQUENCE [LARGE SCALE GENOMIC DNA]</scope>
    <source>
        <strain evidence="3 4">CCM 7213</strain>
    </source>
</reference>
<dbReference type="GO" id="GO:0015074">
    <property type="term" value="P:DNA integration"/>
    <property type="evidence" value="ECO:0007669"/>
    <property type="project" value="InterPro"/>
</dbReference>
<evidence type="ECO:0000313" key="4">
    <source>
        <dbReference type="Proteomes" id="UP000005413"/>
    </source>
</evidence>
<dbReference type="AlphaFoldDB" id="G5JM77"/>
<evidence type="ECO:0000256" key="1">
    <source>
        <dbReference type="ARBA" id="ARBA00023172"/>
    </source>
</evidence>
<dbReference type="Proteomes" id="UP000005413">
    <property type="component" value="Unassembled WGS sequence"/>
</dbReference>
<dbReference type="RefSeq" id="WP_002465275.1">
    <property type="nucleotide sequence ID" value="NZ_AEUN01000553.1"/>
</dbReference>
<keyword evidence="1" id="KW-0233">DNA recombination</keyword>
<dbReference type="InterPro" id="IPR002104">
    <property type="entry name" value="Integrase_catalytic"/>
</dbReference>
<dbReference type="SUPFAM" id="SSF56349">
    <property type="entry name" value="DNA breaking-rejoining enzymes"/>
    <property type="match status" value="1"/>
</dbReference>
<dbReference type="InterPro" id="IPR013762">
    <property type="entry name" value="Integrase-like_cat_sf"/>
</dbReference>
<dbReference type="PATRIC" id="fig|911238.3.peg.2304"/>
<dbReference type="PANTHER" id="PTHR30349">
    <property type="entry name" value="PHAGE INTEGRASE-RELATED"/>
    <property type="match status" value="1"/>
</dbReference>
<feature type="domain" description="Tyr recombinase" evidence="2">
    <location>
        <begin position="6"/>
        <end position="181"/>
    </location>
</feature>
<dbReference type="Gene3D" id="1.10.443.10">
    <property type="entry name" value="Intergrase catalytic core"/>
    <property type="match status" value="1"/>
</dbReference>
<evidence type="ECO:0000259" key="2">
    <source>
        <dbReference type="PROSITE" id="PS51898"/>
    </source>
</evidence>
<dbReference type="PANTHER" id="PTHR30349:SF82">
    <property type="entry name" value="INTEGRASE_RECOMBINASE YOEC-RELATED"/>
    <property type="match status" value="1"/>
</dbReference>